<reference evidence="1" key="1">
    <citation type="journal article" date="2013" name="Genetics">
        <title>The draft genome and transcriptome of Panagrellus redivivus are shaped by the harsh demands of a free-living lifestyle.</title>
        <authorList>
            <person name="Srinivasan J."/>
            <person name="Dillman A.R."/>
            <person name="Macchietto M.G."/>
            <person name="Heikkinen L."/>
            <person name="Lakso M."/>
            <person name="Fracchia K.M."/>
            <person name="Antoshechkin I."/>
            <person name="Mortazavi A."/>
            <person name="Wong G."/>
            <person name="Sternberg P.W."/>
        </authorList>
    </citation>
    <scope>NUCLEOTIDE SEQUENCE [LARGE SCALE GENOMIC DNA]</scope>
    <source>
        <strain evidence="1">MT8872</strain>
    </source>
</reference>
<dbReference type="WBParaSite" id="Pan_g20621.t1">
    <property type="protein sequence ID" value="Pan_g20621.t1"/>
    <property type="gene ID" value="Pan_g20621"/>
</dbReference>
<keyword evidence="1" id="KW-1185">Reference proteome</keyword>
<proteinExistence type="predicted"/>
<organism evidence="1 2">
    <name type="scientific">Panagrellus redivivus</name>
    <name type="common">Microworm</name>
    <dbReference type="NCBI Taxonomy" id="6233"/>
    <lineage>
        <taxon>Eukaryota</taxon>
        <taxon>Metazoa</taxon>
        <taxon>Ecdysozoa</taxon>
        <taxon>Nematoda</taxon>
        <taxon>Chromadorea</taxon>
        <taxon>Rhabditida</taxon>
        <taxon>Tylenchina</taxon>
        <taxon>Panagrolaimomorpha</taxon>
        <taxon>Panagrolaimoidea</taxon>
        <taxon>Panagrolaimidae</taxon>
        <taxon>Panagrellus</taxon>
    </lineage>
</organism>
<dbReference type="AlphaFoldDB" id="A0A7E4VFX4"/>
<accession>A0A7E4VFX4</accession>
<name>A0A7E4VFX4_PANRE</name>
<sequence length="71" mass="7843">MGKTFLRLRSATYESESPLSLDVSNVQYVSSVEQPPTNAFLLQASERPPISTVKTGLFRKALFAFKVFACA</sequence>
<dbReference type="Proteomes" id="UP000492821">
    <property type="component" value="Unassembled WGS sequence"/>
</dbReference>
<reference evidence="2" key="2">
    <citation type="submission" date="2020-10" db="UniProtKB">
        <authorList>
            <consortium name="WormBaseParasite"/>
        </authorList>
    </citation>
    <scope>IDENTIFICATION</scope>
</reference>
<evidence type="ECO:0000313" key="2">
    <source>
        <dbReference type="WBParaSite" id="Pan_g20621.t1"/>
    </source>
</evidence>
<protein>
    <submittedName>
        <fullName evidence="2">Uncharacterized protein</fullName>
    </submittedName>
</protein>
<evidence type="ECO:0000313" key="1">
    <source>
        <dbReference type="Proteomes" id="UP000492821"/>
    </source>
</evidence>